<reference evidence="3" key="1">
    <citation type="submission" date="2025-08" db="UniProtKB">
        <authorList>
            <consortium name="RefSeq"/>
        </authorList>
    </citation>
    <scope>IDENTIFICATION</scope>
</reference>
<keyword evidence="2" id="KW-1185">Reference proteome</keyword>
<dbReference type="RefSeq" id="XP_017303514.1">
    <property type="nucleotide sequence ID" value="XM_017448025.2"/>
</dbReference>
<evidence type="ECO:0000313" key="2">
    <source>
        <dbReference type="Proteomes" id="UP000079169"/>
    </source>
</evidence>
<evidence type="ECO:0000256" key="1">
    <source>
        <dbReference type="SAM" id="MobiDB-lite"/>
    </source>
</evidence>
<name>A0A1S4EMX3_DIACI</name>
<proteinExistence type="predicted"/>
<evidence type="ECO:0000313" key="3">
    <source>
        <dbReference type="RefSeq" id="XP_017303514.1"/>
    </source>
</evidence>
<feature type="compositionally biased region" description="Basic and acidic residues" evidence="1">
    <location>
        <begin position="156"/>
        <end position="182"/>
    </location>
</feature>
<dbReference type="PaxDb" id="121845-A0A1S4EMX3"/>
<feature type="region of interest" description="Disordered" evidence="1">
    <location>
        <begin position="156"/>
        <end position="205"/>
    </location>
</feature>
<dbReference type="Proteomes" id="UP000079169">
    <property type="component" value="Unplaced"/>
</dbReference>
<dbReference type="AlphaFoldDB" id="A0A1S4EMX3"/>
<organism evidence="2 3">
    <name type="scientific">Diaphorina citri</name>
    <name type="common">Asian citrus psyllid</name>
    <dbReference type="NCBI Taxonomy" id="121845"/>
    <lineage>
        <taxon>Eukaryota</taxon>
        <taxon>Metazoa</taxon>
        <taxon>Ecdysozoa</taxon>
        <taxon>Arthropoda</taxon>
        <taxon>Hexapoda</taxon>
        <taxon>Insecta</taxon>
        <taxon>Pterygota</taxon>
        <taxon>Neoptera</taxon>
        <taxon>Paraneoptera</taxon>
        <taxon>Hemiptera</taxon>
        <taxon>Sternorrhyncha</taxon>
        <taxon>Psylloidea</taxon>
        <taxon>Psyllidae</taxon>
        <taxon>Diaphorininae</taxon>
        <taxon>Diaphorina</taxon>
    </lineage>
</organism>
<dbReference type="KEGG" id="dci:103519020"/>
<gene>
    <name evidence="3" type="primary">LOC103519020</name>
</gene>
<protein>
    <submittedName>
        <fullName evidence="3">Uncharacterized protein LOC103519020</fullName>
    </submittedName>
</protein>
<sequence>MALLWHLTKMDHIVQGEDDNLARYLRARLQLNDTYGRKKIYHGLARPFYKIKEPKNVSWGDSEMLDDLCEGYKKATFIPGVDLSSGDISNDFEGKDVIKTGFSKYQKSDFEKRLKKVNGVNVYQRSPEVEAVVMTDETAEEARQAAALERIEERRAAKRQWEEMDTDELQRQEEEEAKEDHSASYYRRQLDEYGPLASHSDKLGDRKVKKKTTIVYITKPDVNRKDPWLQ</sequence>
<accession>A0A1S4EMX3</accession>
<dbReference type="GeneID" id="103519020"/>